<evidence type="ECO:0000256" key="5">
    <source>
        <dbReference type="ARBA" id="ARBA00023125"/>
    </source>
</evidence>
<dbReference type="SMART" id="SM01019">
    <property type="entry name" value="B3"/>
    <property type="match status" value="1"/>
</dbReference>
<dbReference type="STRING" id="63057.A0A2P5FFW6"/>
<gene>
    <name evidence="13" type="primary">TorARF13</name>
    <name evidence="13" type="ORF">TorRG33x02_076450</name>
</gene>
<dbReference type="GO" id="GO:0006355">
    <property type="term" value="P:regulation of DNA-templated transcription"/>
    <property type="evidence" value="ECO:0007669"/>
    <property type="project" value="InterPro"/>
</dbReference>
<dbReference type="Proteomes" id="UP000237000">
    <property type="component" value="Unassembled WGS sequence"/>
</dbReference>
<dbReference type="SUPFAM" id="SSF54277">
    <property type="entry name" value="CAD &amp; PB1 domains"/>
    <property type="match status" value="1"/>
</dbReference>
<dbReference type="PANTHER" id="PTHR31384:SF25">
    <property type="entry name" value="AUXIN RESPONSE FACTOR"/>
    <property type="match status" value="1"/>
</dbReference>
<reference evidence="14" key="1">
    <citation type="submission" date="2016-06" db="EMBL/GenBank/DDBJ databases">
        <title>Parallel loss of symbiosis genes in relatives of nitrogen-fixing non-legume Parasponia.</title>
        <authorList>
            <person name="Van Velzen R."/>
            <person name="Holmer R."/>
            <person name="Bu F."/>
            <person name="Rutten L."/>
            <person name="Van Zeijl A."/>
            <person name="Liu W."/>
            <person name="Santuari L."/>
            <person name="Cao Q."/>
            <person name="Sharma T."/>
            <person name="Shen D."/>
            <person name="Roswanjaya Y."/>
            <person name="Wardhani T."/>
            <person name="Kalhor M.S."/>
            <person name="Jansen J."/>
            <person name="Van den Hoogen J."/>
            <person name="Gungor B."/>
            <person name="Hartog M."/>
            <person name="Hontelez J."/>
            <person name="Verver J."/>
            <person name="Yang W.-C."/>
            <person name="Schijlen E."/>
            <person name="Repin R."/>
            <person name="Schilthuizen M."/>
            <person name="Schranz E."/>
            <person name="Heidstra R."/>
            <person name="Miyata K."/>
            <person name="Fedorova E."/>
            <person name="Kohlen W."/>
            <person name="Bisseling T."/>
            <person name="Smit S."/>
            <person name="Geurts R."/>
        </authorList>
    </citation>
    <scope>NUCLEOTIDE SEQUENCE [LARGE SCALE GENOMIC DNA]</scope>
    <source>
        <strain evidence="14">cv. RG33-2</strain>
    </source>
</reference>
<dbReference type="PROSITE" id="PS51745">
    <property type="entry name" value="PB1"/>
    <property type="match status" value="1"/>
</dbReference>
<comment type="similarity">
    <text evidence="2 9">Belongs to the ARF family.</text>
</comment>
<keyword evidence="14" id="KW-1185">Reference proteome</keyword>
<proteinExistence type="inferred from homology"/>
<evidence type="ECO:0000256" key="7">
    <source>
        <dbReference type="ARBA" id="ARBA00023242"/>
    </source>
</evidence>
<dbReference type="InterPro" id="IPR033389">
    <property type="entry name" value="AUX/IAA_dom"/>
</dbReference>
<dbReference type="FunFam" id="2.40.330.10:FF:000001">
    <property type="entry name" value="Auxin response factor"/>
    <property type="match status" value="1"/>
</dbReference>
<dbReference type="InterPro" id="IPR003340">
    <property type="entry name" value="B3_DNA-bd"/>
</dbReference>
<keyword evidence="6 9" id="KW-0804">Transcription</keyword>
<keyword evidence="5 9" id="KW-0238">DNA-binding</keyword>
<comment type="caution">
    <text evidence="13">The sequence shown here is derived from an EMBL/GenBank/DDBJ whole genome shotgun (WGS) entry which is preliminary data.</text>
</comment>
<dbReference type="Pfam" id="PF02362">
    <property type="entry name" value="B3"/>
    <property type="match status" value="1"/>
</dbReference>
<evidence type="ECO:0000313" key="14">
    <source>
        <dbReference type="Proteomes" id="UP000237000"/>
    </source>
</evidence>
<dbReference type="Gene3D" id="2.40.330.10">
    <property type="entry name" value="DNA-binding pseudobarrel domain"/>
    <property type="match status" value="1"/>
</dbReference>
<dbReference type="GO" id="GO:0005634">
    <property type="term" value="C:nucleus"/>
    <property type="evidence" value="ECO:0007669"/>
    <property type="project" value="UniProtKB-SubCell"/>
</dbReference>
<dbReference type="Gene3D" id="2.30.30.1040">
    <property type="match status" value="1"/>
</dbReference>
<dbReference type="OrthoDB" id="1668982at2759"/>
<dbReference type="GO" id="GO:0003677">
    <property type="term" value="F:DNA binding"/>
    <property type="evidence" value="ECO:0007669"/>
    <property type="project" value="UniProtKB-KW"/>
</dbReference>
<evidence type="ECO:0000256" key="6">
    <source>
        <dbReference type="ARBA" id="ARBA00023163"/>
    </source>
</evidence>
<name>A0A2P5FFW6_TREOI</name>
<dbReference type="GO" id="GO:0009734">
    <property type="term" value="P:auxin-activated signaling pathway"/>
    <property type="evidence" value="ECO:0007669"/>
    <property type="project" value="UniProtKB-KW"/>
</dbReference>
<comment type="subcellular location">
    <subcellularLocation>
        <location evidence="1 9">Nucleus</location>
    </subcellularLocation>
</comment>
<dbReference type="Pfam" id="PF06507">
    <property type="entry name" value="ARF_AD"/>
    <property type="match status" value="1"/>
</dbReference>
<evidence type="ECO:0000256" key="9">
    <source>
        <dbReference type="RuleBase" id="RU004561"/>
    </source>
</evidence>
<accession>A0A2P5FFW6</accession>
<feature type="domain" description="PB1" evidence="12">
    <location>
        <begin position="543"/>
        <end position="625"/>
    </location>
</feature>
<evidence type="ECO:0000259" key="11">
    <source>
        <dbReference type="PROSITE" id="PS50863"/>
    </source>
</evidence>
<dbReference type="CDD" id="cd10017">
    <property type="entry name" value="B3_DNA"/>
    <property type="match status" value="1"/>
</dbReference>
<dbReference type="Pfam" id="PF02309">
    <property type="entry name" value="AUX_IAA"/>
    <property type="match status" value="1"/>
</dbReference>
<dbReference type="PANTHER" id="PTHR31384">
    <property type="entry name" value="AUXIN RESPONSE FACTOR 4-RELATED"/>
    <property type="match status" value="1"/>
</dbReference>
<dbReference type="AlphaFoldDB" id="A0A2P5FFW6"/>
<evidence type="ECO:0000256" key="1">
    <source>
        <dbReference type="ARBA" id="ARBA00004123"/>
    </source>
</evidence>
<keyword evidence="7 9" id="KW-0539">Nucleus</keyword>
<protein>
    <recommendedName>
        <fullName evidence="9">Auxin response factor</fullName>
    </recommendedName>
</protein>
<dbReference type="Gene3D" id="3.10.20.90">
    <property type="entry name" value="Phosphatidylinositol 3-kinase Catalytic Subunit, Chain A, domain 1"/>
    <property type="match status" value="1"/>
</dbReference>
<organism evidence="13 14">
    <name type="scientific">Trema orientale</name>
    <name type="common">Charcoal tree</name>
    <name type="synonym">Celtis orientalis</name>
    <dbReference type="NCBI Taxonomy" id="63057"/>
    <lineage>
        <taxon>Eukaryota</taxon>
        <taxon>Viridiplantae</taxon>
        <taxon>Streptophyta</taxon>
        <taxon>Embryophyta</taxon>
        <taxon>Tracheophyta</taxon>
        <taxon>Spermatophyta</taxon>
        <taxon>Magnoliopsida</taxon>
        <taxon>eudicotyledons</taxon>
        <taxon>Gunneridae</taxon>
        <taxon>Pentapetalae</taxon>
        <taxon>rosids</taxon>
        <taxon>fabids</taxon>
        <taxon>Rosales</taxon>
        <taxon>Cannabaceae</taxon>
        <taxon>Trema</taxon>
    </lineage>
</organism>
<dbReference type="PROSITE" id="PS50863">
    <property type="entry name" value="B3"/>
    <property type="match status" value="1"/>
</dbReference>
<evidence type="ECO:0000256" key="10">
    <source>
        <dbReference type="SAM" id="MobiDB-lite"/>
    </source>
</evidence>
<dbReference type="InParanoid" id="A0A2P5FFW6"/>
<keyword evidence="4 9" id="KW-0805">Transcription regulation</keyword>
<evidence type="ECO:0000256" key="8">
    <source>
        <dbReference type="ARBA" id="ARBA00023294"/>
    </source>
</evidence>
<dbReference type="InterPro" id="IPR010525">
    <property type="entry name" value="ARF_dom"/>
</dbReference>
<dbReference type="InterPro" id="IPR044835">
    <property type="entry name" value="ARF_plant"/>
</dbReference>
<keyword evidence="8 9" id="KW-0927">Auxin signaling pathway</keyword>
<dbReference type="EMBL" id="JXTC01000037">
    <property type="protein sequence ID" value="PON96664.1"/>
    <property type="molecule type" value="Genomic_DNA"/>
</dbReference>
<evidence type="ECO:0000259" key="12">
    <source>
        <dbReference type="PROSITE" id="PS51745"/>
    </source>
</evidence>
<comment type="function">
    <text evidence="9">Auxin response factors (ARFs) are transcriptional factors that bind specifically to the DNA sequence 5'-TGTCTC-3' found in the auxin-responsive promoter elements (AuxREs).</text>
</comment>
<feature type="domain" description="TF-B3" evidence="11">
    <location>
        <begin position="61"/>
        <end position="163"/>
    </location>
</feature>
<dbReference type="SUPFAM" id="SSF101936">
    <property type="entry name" value="DNA-binding pseudobarrel domain"/>
    <property type="match status" value="1"/>
</dbReference>
<dbReference type="InterPro" id="IPR053793">
    <property type="entry name" value="PB1-like"/>
</dbReference>
<dbReference type="FunFam" id="2.30.30.1040:FF:000001">
    <property type="entry name" value="Auxin response factor"/>
    <property type="match status" value="1"/>
</dbReference>
<evidence type="ECO:0000313" key="13">
    <source>
        <dbReference type="EMBL" id="PON96664.1"/>
    </source>
</evidence>
<dbReference type="InterPro" id="IPR015300">
    <property type="entry name" value="DNA-bd_pseudobarrel_sf"/>
</dbReference>
<sequence>MPIYNLPSKILCKVVHIELKAEAQTDEVFAQITLLPLTEDEMSSEDEDILPMPQRTRVFSFSKTLTPSDTSTHGGFSVPKRHADECFPQLDMLQQPPVQELVAKDLHGFEWHFRHIYRGQPKRHLLTSGWSTFVSAKRLVAGDACVFLRGENGELRVGVHHAMKRRTPNNASTSVISGHSMQHGILASAFHSISTGTLFTVYYRPWTSPAEFIIPCDEFMKSTENDYLPGTKFGFGFEGEEYIEKRLSGIIVGVEDHDGIRWPGSEWRCLKVQWDAQLNTTMLPGRLSPWNIKPIDSTSKTETVVRPPPKRGHELDLPTPGFSSLAREGLLLNPVKRTPQRHKEVLQGQEISDIHGHESGARIQPISPKYILPPDPDWKQTQLQFENQLHFPCYQCPGKEIPFPGETRVTTSLTNQWCSTFATYGVCESVAFTGSFSVSNGNSSNSGSQECTAFKQRSDDIAPCYPNGCDKYMLFGVNLFHSHPELPSPQVATSSELLSTFSFPPTSQSSSVSEPVQVSDTSKSVSDVVLEKQCKQCCSISNRSCTKVLKHGTALGRSVDLTHFDGYEELISELDQMFDFKGSLIDGSSEWQVTYMDDEGDWMLVGDYEWQAFRSAVRRMFICPKDEINKLNPGSLNLVSI</sequence>
<evidence type="ECO:0000256" key="3">
    <source>
        <dbReference type="ARBA" id="ARBA00011726"/>
    </source>
</evidence>
<evidence type="ECO:0000256" key="4">
    <source>
        <dbReference type="ARBA" id="ARBA00023015"/>
    </source>
</evidence>
<feature type="region of interest" description="Disordered" evidence="10">
    <location>
        <begin position="299"/>
        <end position="319"/>
    </location>
</feature>
<comment type="subunit">
    <text evidence="3 9">Homodimers and heterodimers.</text>
</comment>
<evidence type="ECO:0000256" key="2">
    <source>
        <dbReference type="ARBA" id="ARBA00007853"/>
    </source>
</evidence>